<dbReference type="InterPro" id="IPR011033">
    <property type="entry name" value="PRC_barrel-like_sf"/>
</dbReference>
<dbReference type="KEGG" id="cep:Cri9333_1454"/>
<dbReference type="SUPFAM" id="SSF50346">
    <property type="entry name" value="PRC-barrel domain"/>
    <property type="match status" value="1"/>
</dbReference>
<dbReference type="Proteomes" id="UP000010472">
    <property type="component" value="Chromosome"/>
</dbReference>
<keyword evidence="4" id="KW-1185">Reference proteome</keyword>
<gene>
    <name evidence="3" type="ORF">Cri9333_1454</name>
</gene>
<dbReference type="Pfam" id="PF09557">
    <property type="entry name" value="DUF2382"/>
    <property type="match status" value="1"/>
</dbReference>
<dbReference type="HOGENOM" id="CLU_893832_0_0_3"/>
<evidence type="ECO:0000256" key="1">
    <source>
        <dbReference type="SAM" id="MobiDB-lite"/>
    </source>
</evidence>
<sequence>MNSQISPNKIEPGKHNLRIKVLLDKLRNKLNNFAVLGKGGFYLGEVKDVKLDRERQLNLVIAQNEGKSELRWVLLRSKHIQQVDSGTKMLFVDITQAEVANLPEYALPKTSVETEIVNSASVQTIVPQVIDQNIIPANDTSSSNPLDVNADVVPEIVNSPSPQTTVHQVISQNVIPANDTSPSHLLDVKADVVPGIRSHTPDTHNITAPEYHQEEHNMDIEESLLSHESEVVEEEVIRLLEERLIVDRNKHKIGEVIVRKVIETRMVQVPVRYEKLIVEQVNPEHKHLAEIVLNGENLGEIDINELTSGNGNGTSTTKQTNEGTVSGEFKSPKSASLFLNAIALQRHHGCAKVRVELVLEDPQLQQTYEQWFERCTGS</sequence>
<protein>
    <recommendedName>
        <fullName evidence="2">DUF2382 domain-containing protein</fullName>
    </recommendedName>
</protein>
<dbReference type="InterPro" id="IPR019060">
    <property type="entry name" value="DUF2382"/>
</dbReference>
<accession>K9VW68</accession>
<reference evidence="3 4" key="1">
    <citation type="submission" date="2012-06" db="EMBL/GenBank/DDBJ databases">
        <title>Finished chromosome of genome of Crinalium epipsammum PCC 9333.</title>
        <authorList>
            <consortium name="US DOE Joint Genome Institute"/>
            <person name="Gugger M."/>
            <person name="Coursin T."/>
            <person name="Rippka R."/>
            <person name="Tandeau De Marsac N."/>
            <person name="Huntemann M."/>
            <person name="Wei C.-L."/>
            <person name="Han J."/>
            <person name="Detter J.C."/>
            <person name="Han C."/>
            <person name="Tapia R."/>
            <person name="Davenport K."/>
            <person name="Daligault H."/>
            <person name="Erkkila T."/>
            <person name="Gu W."/>
            <person name="Munk A.C.C."/>
            <person name="Teshima H."/>
            <person name="Xu Y."/>
            <person name="Chain P."/>
            <person name="Chen A."/>
            <person name="Krypides N."/>
            <person name="Mavromatis K."/>
            <person name="Markowitz V."/>
            <person name="Szeto E."/>
            <person name="Ivanova N."/>
            <person name="Mikhailova N."/>
            <person name="Ovchinnikova G."/>
            <person name="Pagani I."/>
            <person name="Pati A."/>
            <person name="Goodwin L."/>
            <person name="Peters L."/>
            <person name="Pitluck S."/>
            <person name="Woyke T."/>
            <person name="Kerfeld C."/>
        </authorList>
    </citation>
    <scope>NUCLEOTIDE SEQUENCE [LARGE SCALE GENOMIC DNA]</scope>
    <source>
        <strain evidence="3 4">PCC 9333</strain>
    </source>
</reference>
<evidence type="ECO:0000313" key="4">
    <source>
        <dbReference type="Proteomes" id="UP000010472"/>
    </source>
</evidence>
<feature type="domain" description="DUF2382" evidence="2">
    <location>
        <begin position="237"/>
        <end position="285"/>
    </location>
</feature>
<name>K9VW68_9CYAN</name>
<dbReference type="STRING" id="1173022.Cri9333_1454"/>
<feature type="region of interest" description="Disordered" evidence="1">
    <location>
        <begin position="306"/>
        <end position="328"/>
    </location>
</feature>
<feature type="compositionally biased region" description="Low complexity" evidence="1">
    <location>
        <begin position="307"/>
        <end position="317"/>
    </location>
</feature>
<dbReference type="AlphaFoldDB" id="K9VW68"/>
<dbReference type="EMBL" id="CP003620">
    <property type="protein sequence ID" value="AFZ12348.1"/>
    <property type="molecule type" value="Genomic_DNA"/>
</dbReference>
<dbReference type="PATRIC" id="fig|1173022.3.peg.1573"/>
<evidence type="ECO:0000259" key="2">
    <source>
        <dbReference type="Pfam" id="PF09557"/>
    </source>
</evidence>
<dbReference type="eggNOG" id="COG3861">
    <property type="taxonomic scope" value="Bacteria"/>
</dbReference>
<evidence type="ECO:0000313" key="3">
    <source>
        <dbReference type="EMBL" id="AFZ12348.1"/>
    </source>
</evidence>
<proteinExistence type="predicted"/>
<organism evidence="3 4">
    <name type="scientific">Crinalium epipsammum PCC 9333</name>
    <dbReference type="NCBI Taxonomy" id="1173022"/>
    <lineage>
        <taxon>Bacteria</taxon>
        <taxon>Bacillati</taxon>
        <taxon>Cyanobacteriota</taxon>
        <taxon>Cyanophyceae</taxon>
        <taxon>Gomontiellales</taxon>
        <taxon>Gomontiellaceae</taxon>
        <taxon>Crinalium</taxon>
    </lineage>
</organism>
<dbReference type="RefSeq" id="WP_015202470.1">
    <property type="nucleotide sequence ID" value="NC_019753.1"/>
</dbReference>